<evidence type="ECO:0000256" key="4">
    <source>
        <dbReference type="ARBA" id="ARBA00022448"/>
    </source>
</evidence>
<evidence type="ECO:0000256" key="1">
    <source>
        <dbReference type="ARBA" id="ARBA00004496"/>
    </source>
</evidence>
<dbReference type="GO" id="GO:0005737">
    <property type="term" value="C:cytoplasm"/>
    <property type="evidence" value="ECO:0007669"/>
    <property type="project" value="UniProtKB-SubCell"/>
</dbReference>
<dbReference type="Proteomes" id="UP000283063">
    <property type="component" value="Chromosome"/>
</dbReference>
<dbReference type="PANTHER" id="PTHR42930:SF3">
    <property type="entry name" value="PHOSPHATE-SPECIFIC TRANSPORT SYSTEM ACCESSORY PROTEIN PHOU"/>
    <property type="match status" value="1"/>
</dbReference>
<dbReference type="Gene3D" id="1.20.58.220">
    <property type="entry name" value="Phosphate transport system protein phou homolog 2, domain 2"/>
    <property type="match status" value="2"/>
</dbReference>
<evidence type="ECO:0000259" key="9">
    <source>
        <dbReference type="Pfam" id="PF01895"/>
    </source>
</evidence>
<sequence>MENSHIVSRHDTSMRRIQSGILDMGDLVISQLEQATHALSNFDEDAVTHLIATDRTINGMHKDTYARAERLIALRQPMALDLRQALSPINIASNLERIGDHAKSTAKRARLLAALSPDPALLGDVEKMSGLVQIMLSGVLSAYDDSDTKLAAEIRDRDREVDQINKDVFTAAVSAIENAPDQAAAYIHIIVLARGFERVGDHVVNIARYVHQIVTGEDLKAAD</sequence>
<comment type="subcellular location">
    <subcellularLocation>
        <location evidence="1 8">Cytoplasm</location>
    </subcellularLocation>
</comment>
<comment type="subunit">
    <text evidence="3 8">Homodimer.</text>
</comment>
<reference evidence="10 11" key="1">
    <citation type="submission" date="2018-10" db="EMBL/GenBank/DDBJ databases">
        <title>Parasedimentitalea marina sp. nov., a psychrophilic bacterium isolated from deep seawater of the New Britain Trench.</title>
        <authorList>
            <person name="Cao J."/>
        </authorList>
    </citation>
    <scope>NUCLEOTIDE SEQUENCE [LARGE SCALE GENOMIC DNA]</scope>
    <source>
        <strain evidence="10 11">W43</strain>
    </source>
</reference>
<dbReference type="InterPro" id="IPR026022">
    <property type="entry name" value="PhoU_dom"/>
</dbReference>
<evidence type="ECO:0000256" key="2">
    <source>
        <dbReference type="ARBA" id="ARBA00008107"/>
    </source>
</evidence>
<gene>
    <name evidence="10" type="primary">phoU</name>
    <name evidence="10" type="ORF">EBB79_04065</name>
</gene>
<dbReference type="KEGG" id="sedi:EBB79_04065"/>
<feature type="domain" description="PhoU" evidence="9">
    <location>
        <begin position="21"/>
        <end position="108"/>
    </location>
</feature>
<evidence type="ECO:0000313" key="10">
    <source>
        <dbReference type="EMBL" id="AZV77146.1"/>
    </source>
</evidence>
<evidence type="ECO:0000256" key="3">
    <source>
        <dbReference type="ARBA" id="ARBA00011738"/>
    </source>
</evidence>
<dbReference type="InterPro" id="IPR038078">
    <property type="entry name" value="PhoU-like_sf"/>
</dbReference>
<dbReference type="OrthoDB" id="9814256at2"/>
<comment type="function">
    <text evidence="7 8">Plays a role in the regulation of phosphate uptake.</text>
</comment>
<dbReference type="GO" id="GO:0030643">
    <property type="term" value="P:intracellular phosphate ion homeostasis"/>
    <property type="evidence" value="ECO:0007669"/>
    <property type="project" value="InterPro"/>
</dbReference>
<dbReference type="PIRSF" id="PIRSF003107">
    <property type="entry name" value="PhoU"/>
    <property type="match status" value="1"/>
</dbReference>
<dbReference type="RefSeq" id="WP_127747693.1">
    <property type="nucleotide sequence ID" value="NZ_CP033219.1"/>
</dbReference>
<dbReference type="Pfam" id="PF01895">
    <property type="entry name" value="PhoU"/>
    <property type="match status" value="2"/>
</dbReference>
<organism evidence="10 11">
    <name type="scientific">Parasedimentitalea marina</name>
    <dbReference type="NCBI Taxonomy" id="2483033"/>
    <lineage>
        <taxon>Bacteria</taxon>
        <taxon>Pseudomonadati</taxon>
        <taxon>Pseudomonadota</taxon>
        <taxon>Alphaproteobacteria</taxon>
        <taxon>Rhodobacterales</taxon>
        <taxon>Paracoccaceae</taxon>
        <taxon>Parasedimentitalea</taxon>
    </lineage>
</organism>
<evidence type="ECO:0000256" key="7">
    <source>
        <dbReference type="ARBA" id="ARBA00056181"/>
    </source>
</evidence>
<dbReference type="AlphaFoldDB" id="A0A3T0MZE7"/>
<dbReference type="GO" id="GO:0006817">
    <property type="term" value="P:phosphate ion transport"/>
    <property type="evidence" value="ECO:0007669"/>
    <property type="project" value="UniProtKB-KW"/>
</dbReference>
<accession>A0A3T0MZE7</accession>
<dbReference type="NCBIfam" id="TIGR02135">
    <property type="entry name" value="phoU_full"/>
    <property type="match status" value="1"/>
</dbReference>
<dbReference type="InterPro" id="IPR028366">
    <property type="entry name" value="PhoU"/>
</dbReference>
<evidence type="ECO:0000256" key="5">
    <source>
        <dbReference type="ARBA" id="ARBA00022490"/>
    </source>
</evidence>
<dbReference type="FunFam" id="1.20.58.220:FF:000004">
    <property type="entry name" value="Phosphate-specific transport system accessory protein PhoU"/>
    <property type="match status" value="1"/>
</dbReference>
<name>A0A3T0MZE7_9RHOB</name>
<dbReference type="GO" id="GO:0045936">
    <property type="term" value="P:negative regulation of phosphate metabolic process"/>
    <property type="evidence" value="ECO:0007669"/>
    <property type="project" value="InterPro"/>
</dbReference>
<dbReference type="SUPFAM" id="SSF109755">
    <property type="entry name" value="PhoU-like"/>
    <property type="match status" value="1"/>
</dbReference>
<feature type="domain" description="PhoU" evidence="9">
    <location>
        <begin position="125"/>
        <end position="210"/>
    </location>
</feature>
<keyword evidence="6 8" id="KW-0592">Phosphate transport</keyword>
<keyword evidence="11" id="KW-1185">Reference proteome</keyword>
<protein>
    <recommendedName>
        <fullName evidence="8">Phosphate-specific transport system accessory protein PhoU</fullName>
    </recommendedName>
</protein>
<keyword evidence="4 8" id="KW-0813">Transport</keyword>
<evidence type="ECO:0000313" key="11">
    <source>
        <dbReference type="Proteomes" id="UP000283063"/>
    </source>
</evidence>
<keyword evidence="5 8" id="KW-0963">Cytoplasm</keyword>
<dbReference type="EMBL" id="CP033219">
    <property type="protein sequence ID" value="AZV77146.1"/>
    <property type="molecule type" value="Genomic_DNA"/>
</dbReference>
<proteinExistence type="inferred from homology"/>
<evidence type="ECO:0000256" key="6">
    <source>
        <dbReference type="ARBA" id="ARBA00022592"/>
    </source>
</evidence>
<evidence type="ECO:0000256" key="8">
    <source>
        <dbReference type="PIRNR" id="PIRNR003107"/>
    </source>
</evidence>
<comment type="similarity">
    <text evidence="2 8">Belongs to the PhoU family.</text>
</comment>
<dbReference type="PANTHER" id="PTHR42930">
    <property type="entry name" value="PHOSPHATE-SPECIFIC TRANSPORT SYSTEM ACCESSORY PROTEIN PHOU"/>
    <property type="match status" value="1"/>
</dbReference>